<proteinExistence type="predicted"/>
<sequence length="119" mass="13594">MAAKLVSGPLLHFHDLAQVPLEKTDMDESAYSKMADGPKAWSFLYFCDPEQSDSCFRIKTRVEASLKTYLYRLWTPPECLRHAARGRLIDQLTLTNFVFNLDCIFTAGPPPHLEETTQK</sequence>
<accession>A0AAV7MS06</accession>
<dbReference type="Proteomes" id="UP001066276">
    <property type="component" value="Chromosome 9"/>
</dbReference>
<organism evidence="1 2">
    <name type="scientific">Pleurodeles waltl</name>
    <name type="common">Iberian ribbed newt</name>
    <dbReference type="NCBI Taxonomy" id="8319"/>
    <lineage>
        <taxon>Eukaryota</taxon>
        <taxon>Metazoa</taxon>
        <taxon>Chordata</taxon>
        <taxon>Craniata</taxon>
        <taxon>Vertebrata</taxon>
        <taxon>Euteleostomi</taxon>
        <taxon>Amphibia</taxon>
        <taxon>Batrachia</taxon>
        <taxon>Caudata</taxon>
        <taxon>Salamandroidea</taxon>
        <taxon>Salamandridae</taxon>
        <taxon>Pleurodelinae</taxon>
        <taxon>Pleurodeles</taxon>
    </lineage>
</organism>
<reference evidence="1" key="1">
    <citation type="journal article" date="2022" name="bioRxiv">
        <title>Sequencing and chromosome-scale assembly of the giantPleurodeles waltlgenome.</title>
        <authorList>
            <person name="Brown T."/>
            <person name="Elewa A."/>
            <person name="Iarovenko S."/>
            <person name="Subramanian E."/>
            <person name="Araus A.J."/>
            <person name="Petzold A."/>
            <person name="Susuki M."/>
            <person name="Suzuki K.-i.T."/>
            <person name="Hayashi T."/>
            <person name="Toyoda A."/>
            <person name="Oliveira C."/>
            <person name="Osipova E."/>
            <person name="Leigh N.D."/>
            <person name="Simon A."/>
            <person name="Yun M.H."/>
        </authorList>
    </citation>
    <scope>NUCLEOTIDE SEQUENCE</scope>
    <source>
        <strain evidence="1">20211129_DDA</strain>
        <tissue evidence="1">Liver</tissue>
    </source>
</reference>
<comment type="caution">
    <text evidence="1">The sequence shown here is derived from an EMBL/GenBank/DDBJ whole genome shotgun (WGS) entry which is preliminary data.</text>
</comment>
<name>A0AAV7MS06_PLEWA</name>
<gene>
    <name evidence="1" type="ORF">NDU88_003931</name>
</gene>
<dbReference type="AlphaFoldDB" id="A0AAV7MS06"/>
<keyword evidence="2" id="KW-1185">Reference proteome</keyword>
<evidence type="ECO:0000313" key="1">
    <source>
        <dbReference type="EMBL" id="KAJ1106530.1"/>
    </source>
</evidence>
<dbReference type="EMBL" id="JANPWB010000013">
    <property type="protein sequence ID" value="KAJ1106530.1"/>
    <property type="molecule type" value="Genomic_DNA"/>
</dbReference>
<protein>
    <submittedName>
        <fullName evidence="1">Uncharacterized protein</fullName>
    </submittedName>
</protein>
<evidence type="ECO:0000313" key="2">
    <source>
        <dbReference type="Proteomes" id="UP001066276"/>
    </source>
</evidence>